<dbReference type="AlphaFoldDB" id="A0A4Q9KX48"/>
<dbReference type="EMBL" id="PITI01002054">
    <property type="protein sequence ID" value="TBT99214.1"/>
    <property type="molecule type" value="Genomic_DNA"/>
</dbReference>
<feature type="non-terminal residue" evidence="1">
    <location>
        <position position="55"/>
    </location>
</feature>
<gene>
    <name evidence="1" type="ORF">CWI36_2054p0010</name>
</gene>
<reference evidence="1 2" key="1">
    <citation type="submission" date="2017-12" db="EMBL/GenBank/DDBJ databases">
        <authorList>
            <person name="Pombert J.-F."/>
            <person name="Haag K.L."/>
            <person name="Ebert D."/>
        </authorList>
    </citation>
    <scope>NUCLEOTIDE SEQUENCE [LARGE SCALE GENOMIC DNA]</scope>
    <source>
        <strain evidence="1">BE-OM-2</strain>
    </source>
</reference>
<evidence type="ECO:0000313" key="2">
    <source>
        <dbReference type="Proteomes" id="UP000291404"/>
    </source>
</evidence>
<dbReference type="VEuPathDB" id="MicrosporidiaDB:CWI36_2054p0010"/>
<dbReference type="Proteomes" id="UP000291404">
    <property type="component" value="Unassembled WGS sequence"/>
</dbReference>
<sequence>MERLTKSISFIERNQRVKKIVNTLITKYDITEVFLQTQDPFSLSEIGKTCILQWN</sequence>
<comment type="caution">
    <text evidence="1">The sequence shown here is derived from an EMBL/GenBank/DDBJ whole genome shotgun (WGS) entry which is preliminary data.</text>
</comment>
<accession>A0A4Q9KX48</accession>
<protein>
    <submittedName>
        <fullName evidence="1">Uncharacterized protein</fullName>
    </submittedName>
</protein>
<dbReference type="VEuPathDB" id="MicrosporidiaDB:CWI39_0396p0010"/>
<organism evidence="1 2">
    <name type="scientific">Hamiltosporidium magnivora</name>
    <dbReference type="NCBI Taxonomy" id="148818"/>
    <lineage>
        <taxon>Eukaryota</taxon>
        <taxon>Fungi</taxon>
        <taxon>Fungi incertae sedis</taxon>
        <taxon>Microsporidia</taxon>
        <taxon>Dubosqiidae</taxon>
        <taxon>Hamiltosporidium</taxon>
    </lineage>
</organism>
<name>A0A4Q9KX48_9MICR</name>
<keyword evidence="2" id="KW-1185">Reference proteome</keyword>
<proteinExistence type="predicted"/>
<evidence type="ECO:0000313" key="1">
    <source>
        <dbReference type="EMBL" id="TBT99214.1"/>
    </source>
</evidence>